<reference evidence="12" key="1">
    <citation type="submission" date="2022-11" db="UniProtKB">
        <authorList>
            <consortium name="WormBaseParasite"/>
        </authorList>
    </citation>
    <scope>IDENTIFICATION</scope>
</reference>
<evidence type="ECO:0000313" key="11">
    <source>
        <dbReference type="Proteomes" id="UP000887565"/>
    </source>
</evidence>
<dbReference type="NCBIfam" id="NF002497">
    <property type="entry name" value="PRK01827.1-3"/>
    <property type="match status" value="1"/>
</dbReference>
<dbReference type="PROSITE" id="PS00091">
    <property type="entry name" value="THYMIDYLATE_SYNTHASE"/>
    <property type="match status" value="1"/>
</dbReference>
<dbReference type="NCBIfam" id="TIGR03284">
    <property type="entry name" value="thym_sym"/>
    <property type="match status" value="1"/>
</dbReference>
<dbReference type="InterPro" id="IPR045097">
    <property type="entry name" value="Thymidate_synth/dCMP_Mease"/>
</dbReference>
<dbReference type="WBParaSite" id="nRc.2.0.1.t46600-RA">
    <property type="protein sequence ID" value="nRc.2.0.1.t46600-RA"/>
    <property type="gene ID" value="nRc.2.0.1.g46600"/>
</dbReference>
<dbReference type="GO" id="GO:0006231">
    <property type="term" value="P:dTMP biosynthetic process"/>
    <property type="evidence" value="ECO:0007669"/>
    <property type="project" value="InterPro"/>
</dbReference>
<keyword evidence="6" id="KW-0808">Transferase</keyword>
<dbReference type="PRINTS" id="PR00108">
    <property type="entry name" value="THYMDSNTHASE"/>
</dbReference>
<dbReference type="Gene3D" id="3.30.572.10">
    <property type="entry name" value="Thymidylate synthase/dCMP hydroxymethylase domain"/>
    <property type="match status" value="1"/>
</dbReference>
<evidence type="ECO:0000256" key="6">
    <source>
        <dbReference type="ARBA" id="ARBA00022679"/>
    </source>
</evidence>
<keyword evidence="5" id="KW-0489">Methyltransferase</keyword>
<evidence type="ECO:0000256" key="2">
    <source>
        <dbReference type="ARBA" id="ARBA00009972"/>
    </source>
</evidence>
<dbReference type="FunFam" id="3.30.572.10:FF:000013">
    <property type="entry name" value="Thymidylate synthase"/>
    <property type="match status" value="1"/>
</dbReference>
<dbReference type="AlphaFoldDB" id="A0A915L679"/>
<keyword evidence="11" id="KW-1185">Reference proteome</keyword>
<dbReference type="InterPro" id="IPR020940">
    <property type="entry name" value="Thymidylate_synthase_AS"/>
</dbReference>
<sequence>QHKIKKITLPIVYLAYDEDSVNNNAPIKFNDFPEFIIFSLYCLLIMNLQMTNGFINENYDEKQFLCQIERLLKNGEFRNDRTGIGTYSIFGTQLRFNLRNSNFPLLTTRKIFWRAVVEELLWFVRGSTNAEELSAKKIHIWDANSCREFLDKRGLEHYEAGDLGPIYGFQWRHFGAMYKTTKDDYENQGIDQLKYCIDLIKNDPNNRRIIMTSWNPLDIPKMALPPCHCMVQFYVSGKELSCQVYQRAADMGLGAPYNIASYSLLIYMICRVTGLQPGEFILAIGDTHVYANHVEGLREQLKRIPRMFPKLNIKRKIDSIDDFQYEDFELLNYEPYPNIYLPMAV</sequence>
<comment type="similarity">
    <text evidence="2">Belongs to the thymidylate synthase family.</text>
</comment>
<evidence type="ECO:0000256" key="7">
    <source>
        <dbReference type="ARBA" id="ARBA00022727"/>
    </source>
</evidence>
<organism evidence="11 12">
    <name type="scientific">Romanomermis culicivorax</name>
    <name type="common">Nematode worm</name>
    <dbReference type="NCBI Taxonomy" id="13658"/>
    <lineage>
        <taxon>Eukaryota</taxon>
        <taxon>Metazoa</taxon>
        <taxon>Ecdysozoa</taxon>
        <taxon>Nematoda</taxon>
        <taxon>Enoplea</taxon>
        <taxon>Dorylaimia</taxon>
        <taxon>Mermithida</taxon>
        <taxon>Mermithoidea</taxon>
        <taxon>Mermithidae</taxon>
        <taxon>Romanomermis</taxon>
    </lineage>
</organism>
<dbReference type="PANTHER" id="PTHR11548">
    <property type="entry name" value="THYMIDYLATE SYNTHASE 1"/>
    <property type="match status" value="1"/>
</dbReference>
<proteinExistence type="inferred from homology"/>
<evidence type="ECO:0000256" key="1">
    <source>
        <dbReference type="ARBA" id="ARBA00004992"/>
    </source>
</evidence>
<dbReference type="CDD" id="cd00351">
    <property type="entry name" value="TS_Pyrimidine_HMase"/>
    <property type="match status" value="1"/>
</dbReference>
<accession>A0A915L679</accession>
<evidence type="ECO:0000256" key="3">
    <source>
        <dbReference type="ARBA" id="ARBA00011947"/>
    </source>
</evidence>
<dbReference type="Proteomes" id="UP000887565">
    <property type="component" value="Unplaced"/>
</dbReference>
<dbReference type="GO" id="GO:0032259">
    <property type="term" value="P:methylation"/>
    <property type="evidence" value="ECO:0007669"/>
    <property type="project" value="UniProtKB-KW"/>
</dbReference>
<protein>
    <recommendedName>
        <fullName evidence="4">Thymidylate synthase</fullName>
        <ecNumber evidence="3">2.1.1.45</ecNumber>
    </recommendedName>
</protein>
<dbReference type="HAMAP" id="MF_00008">
    <property type="entry name" value="Thymidy_synth_bact"/>
    <property type="match status" value="1"/>
</dbReference>
<dbReference type="EC" id="2.1.1.45" evidence="3"/>
<dbReference type="OMA" id="AYGRFWR"/>
<dbReference type="Pfam" id="PF00303">
    <property type="entry name" value="Thymidylat_synt"/>
    <property type="match status" value="1"/>
</dbReference>
<evidence type="ECO:0000256" key="5">
    <source>
        <dbReference type="ARBA" id="ARBA00022603"/>
    </source>
</evidence>
<keyword evidence="7" id="KW-0545">Nucleotide biosynthesis</keyword>
<comment type="pathway">
    <text evidence="1">Pyrimidine metabolism; dTTP biosynthesis.</text>
</comment>
<dbReference type="InterPro" id="IPR036926">
    <property type="entry name" value="Thymidate_synth/dCMP_Mease_sf"/>
</dbReference>
<evidence type="ECO:0000256" key="4">
    <source>
        <dbReference type="ARBA" id="ARBA00015931"/>
    </source>
</evidence>
<evidence type="ECO:0000256" key="9">
    <source>
        <dbReference type="PROSITE-ProRule" id="PRU10016"/>
    </source>
</evidence>
<dbReference type="InterPro" id="IPR000398">
    <property type="entry name" value="Thymidylate_synthase"/>
</dbReference>
<evidence type="ECO:0000259" key="10">
    <source>
        <dbReference type="Pfam" id="PF00303"/>
    </source>
</evidence>
<feature type="active site" evidence="9">
    <location>
        <position position="227"/>
    </location>
</feature>
<evidence type="ECO:0000313" key="12">
    <source>
        <dbReference type="WBParaSite" id="nRc.2.0.1.t46600-RA"/>
    </source>
</evidence>
<evidence type="ECO:0000256" key="8">
    <source>
        <dbReference type="ARBA" id="ARBA00047344"/>
    </source>
</evidence>
<name>A0A915L679_ROMCU</name>
<comment type="catalytic activity">
    <reaction evidence="8">
        <text>dUMP + (6R)-5,10-methylene-5,6,7,8-tetrahydrofolate = 7,8-dihydrofolate + dTMP</text>
        <dbReference type="Rhea" id="RHEA:12104"/>
        <dbReference type="ChEBI" id="CHEBI:15636"/>
        <dbReference type="ChEBI" id="CHEBI:57451"/>
        <dbReference type="ChEBI" id="CHEBI:63528"/>
        <dbReference type="ChEBI" id="CHEBI:246422"/>
        <dbReference type="EC" id="2.1.1.45"/>
    </reaction>
</comment>
<dbReference type="InterPro" id="IPR023451">
    <property type="entry name" value="Thymidate_synth/dCMP_Mease_dom"/>
</dbReference>
<dbReference type="GO" id="GO:0005739">
    <property type="term" value="C:mitochondrion"/>
    <property type="evidence" value="ECO:0007669"/>
    <property type="project" value="TreeGrafter"/>
</dbReference>
<dbReference type="PANTHER" id="PTHR11548:SF2">
    <property type="entry name" value="THYMIDYLATE SYNTHASE"/>
    <property type="match status" value="1"/>
</dbReference>
<dbReference type="GO" id="GO:0005829">
    <property type="term" value="C:cytosol"/>
    <property type="evidence" value="ECO:0007669"/>
    <property type="project" value="TreeGrafter"/>
</dbReference>
<dbReference type="GO" id="GO:0004799">
    <property type="term" value="F:thymidylate synthase activity"/>
    <property type="evidence" value="ECO:0007669"/>
    <property type="project" value="UniProtKB-EC"/>
</dbReference>
<dbReference type="SUPFAM" id="SSF55831">
    <property type="entry name" value="Thymidylate synthase/dCMP hydroxymethylase"/>
    <property type="match status" value="1"/>
</dbReference>
<feature type="domain" description="Thymidylate synthase/dCMP hydroxymethylase" evidence="10">
    <location>
        <begin position="62"/>
        <end position="345"/>
    </location>
</feature>